<evidence type="ECO:0000313" key="1">
    <source>
        <dbReference type="EMBL" id="JAD69059.1"/>
    </source>
</evidence>
<name>A0A0A9BYF4_ARUDO</name>
<protein>
    <submittedName>
        <fullName evidence="1">Uncharacterized protein</fullName>
    </submittedName>
</protein>
<organism evidence="1">
    <name type="scientific">Arundo donax</name>
    <name type="common">Giant reed</name>
    <name type="synonym">Donax arundinaceus</name>
    <dbReference type="NCBI Taxonomy" id="35708"/>
    <lineage>
        <taxon>Eukaryota</taxon>
        <taxon>Viridiplantae</taxon>
        <taxon>Streptophyta</taxon>
        <taxon>Embryophyta</taxon>
        <taxon>Tracheophyta</taxon>
        <taxon>Spermatophyta</taxon>
        <taxon>Magnoliopsida</taxon>
        <taxon>Liliopsida</taxon>
        <taxon>Poales</taxon>
        <taxon>Poaceae</taxon>
        <taxon>PACMAD clade</taxon>
        <taxon>Arundinoideae</taxon>
        <taxon>Arundineae</taxon>
        <taxon>Arundo</taxon>
    </lineage>
</organism>
<proteinExistence type="predicted"/>
<dbReference type="EMBL" id="GBRH01228836">
    <property type="protein sequence ID" value="JAD69059.1"/>
    <property type="molecule type" value="Transcribed_RNA"/>
</dbReference>
<reference evidence="1" key="1">
    <citation type="submission" date="2014-09" db="EMBL/GenBank/DDBJ databases">
        <authorList>
            <person name="Magalhaes I.L.F."/>
            <person name="Oliveira U."/>
            <person name="Santos F.R."/>
            <person name="Vidigal T.H.D.A."/>
            <person name="Brescovit A.D."/>
            <person name="Santos A.J."/>
        </authorList>
    </citation>
    <scope>NUCLEOTIDE SEQUENCE</scope>
    <source>
        <tissue evidence="1">Shoot tissue taken approximately 20 cm above the soil surface</tissue>
    </source>
</reference>
<sequence length="17" mass="1967">MSYYSCATVRFPVSIRS</sequence>
<accession>A0A0A9BYF4</accession>
<reference evidence="1" key="2">
    <citation type="journal article" date="2015" name="Data Brief">
        <title>Shoot transcriptome of the giant reed, Arundo donax.</title>
        <authorList>
            <person name="Barrero R.A."/>
            <person name="Guerrero F.D."/>
            <person name="Moolhuijzen P."/>
            <person name="Goolsby J.A."/>
            <person name="Tidwell J."/>
            <person name="Bellgard S.E."/>
            <person name="Bellgard M.I."/>
        </authorList>
    </citation>
    <scope>NUCLEOTIDE SEQUENCE</scope>
    <source>
        <tissue evidence="1">Shoot tissue taken approximately 20 cm above the soil surface</tissue>
    </source>
</reference>
<dbReference type="AlphaFoldDB" id="A0A0A9BYF4"/>